<feature type="transmembrane region" description="Helical" evidence="9">
    <location>
        <begin position="391"/>
        <end position="411"/>
    </location>
</feature>
<feature type="domain" description="Protein export membrane protein SecD/SecF C-terminal" evidence="10">
    <location>
        <begin position="268"/>
        <end position="441"/>
    </location>
</feature>
<dbReference type="InterPro" id="IPR022813">
    <property type="entry name" value="SecD/SecF_arch_bac"/>
</dbReference>
<evidence type="ECO:0000256" key="2">
    <source>
        <dbReference type="ARBA" id="ARBA00022448"/>
    </source>
</evidence>
<evidence type="ECO:0000313" key="14">
    <source>
        <dbReference type="Proteomes" id="UP000614469"/>
    </source>
</evidence>
<proteinExistence type="inferred from homology"/>
<keyword evidence="4 9" id="KW-0812">Transmembrane</keyword>
<dbReference type="PRINTS" id="PR00702">
    <property type="entry name" value="ACRIFLAVINRP"/>
</dbReference>
<evidence type="ECO:0000256" key="4">
    <source>
        <dbReference type="ARBA" id="ARBA00022692"/>
    </source>
</evidence>
<dbReference type="EMBL" id="JACNJN010000123">
    <property type="protein sequence ID" value="MBC8335802.1"/>
    <property type="molecule type" value="Genomic_DNA"/>
</dbReference>
<evidence type="ECO:0000259" key="11">
    <source>
        <dbReference type="Pfam" id="PF21760"/>
    </source>
</evidence>
<dbReference type="GO" id="GO:0005886">
    <property type="term" value="C:plasma membrane"/>
    <property type="evidence" value="ECO:0007669"/>
    <property type="project" value="UniProtKB-SubCell"/>
</dbReference>
<protein>
    <recommendedName>
        <fullName evidence="9">Protein translocase subunit SecD</fullName>
    </recommendedName>
</protein>
<accession>A0A8J6TJQ5</accession>
<dbReference type="Gene3D" id="3.30.70.3400">
    <property type="match status" value="1"/>
</dbReference>
<keyword evidence="5 9" id="KW-0653">Protein transport</keyword>
<feature type="domain" description="Protein translocase subunit SecDF P1" evidence="11">
    <location>
        <begin position="75"/>
        <end position="131"/>
    </location>
</feature>
<feature type="transmembrane region" description="Helical" evidence="9">
    <location>
        <begin position="417"/>
        <end position="442"/>
    </location>
</feature>
<dbReference type="Pfam" id="PF02355">
    <property type="entry name" value="SecD_SecF_C"/>
    <property type="match status" value="1"/>
</dbReference>
<evidence type="ECO:0000259" key="12">
    <source>
        <dbReference type="Pfam" id="PF22599"/>
    </source>
</evidence>
<evidence type="ECO:0000256" key="9">
    <source>
        <dbReference type="HAMAP-Rule" id="MF_01463"/>
    </source>
</evidence>
<dbReference type="Pfam" id="PF22599">
    <property type="entry name" value="SecDF_P1_head"/>
    <property type="match status" value="1"/>
</dbReference>
<evidence type="ECO:0000259" key="10">
    <source>
        <dbReference type="Pfam" id="PF02355"/>
    </source>
</evidence>
<comment type="subunit">
    <text evidence="9">Forms a complex with SecF. Part of the essential Sec protein translocation apparatus which comprises SecA, SecYEG and auxiliary proteins SecDF. Other proteins may also be involved.</text>
</comment>
<reference evidence="13 14" key="1">
    <citation type="submission" date="2020-08" db="EMBL/GenBank/DDBJ databases">
        <title>Bridging the membrane lipid divide: bacteria of the FCB group superphylum have the potential to synthesize archaeal ether lipids.</title>
        <authorList>
            <person name="Villanueva L."/>
            <person name="Von Meijenfeldt F.A.B."/>
            <person name="Westbye A.B."/>
            <person name="Yadav S."/>
            <person name="Hopmans E.C."/>
            <person name="Dutilh B.E."/>
            <person name="Sinninghe Damste J.S."/>
        </authorList>
    </citation>
    <scope>NUCLEOTIDE SEQUENCE [LARGE SCALE GENOMIC DNA]</scope>
    <source>
        <strain evidence="13">NIOZ-UU36</strain>
    </source>
</reference>
<dbReference type="Proteomes" id="UP000614469">
    <property type="component" value="Unassembled WGS sequence"/>
</dbReference>
<evidence type="ECO:0000313" key="13">
    <source>
        <dbReference type="EMBL" id="MBC8335802.1"/>
    </source>
</evidence>
<gene>
    <name evidence="9 13" type="primary">secD</name>
    <name evidence="13" type="ORF">H8E29_11075</name>
</gene>
<dbReference type="Pfam" id="PF21760">
    <property type="entry name" value="SecD_1st"/>
    <property type="match status" value="1"/>
</dbReference>
<evidence type="ECO:0000256" key="5">
    <source>
        <dbReference type="ARBA" id="ARBA00022927"/>
    </source>
</evidence>
<dbReference type="InterPro" id="IPR001036">
    <property type="entry name" value="Acrflvin-R"/>
</dbReference>
<evidence type="ECO:0000256" key="1">
    <source>
        <dbReference type="ARBA" id="ARBA00004651"/>
    </source>
</evidence>
<dbReference type="Gene3D" id="3.30.1360.200">
    <property type="match status" value="1"/>
</dbReference>
<comment type="caution">
    <text evidence="13">The sequence shown here is derived from an EMBL/GenBank/DDBJ whole genome shotgun (WGS) entry which is preliminary data.</text>
</comment>
<evidence type="ECO:0000256" key="3">
    <source>
        <dbReference type="ARBA" id="ARBA00022475"/>
    </source>
</evidence>
<sequence>MVRNQSTRLLVIALLVAFALWIGLSETIYISNPFNGEVIYDRNVKPQLGLDLRGGLQVLLEADLPEETEISAESMEVARSVIENRTNALGVAENIVQIAGDRRIVGEFPGLEDTEGVIAIIQQTGLLEFVDTGNTRPPAGTIIETDHGLSTESVEEVETDGEEILPTIYHTVMTGAVLDDVGVSQDQVGQFQIAFALKDEGSDIFADYTATHIGQVLAIVLDKVVISAPTIQSEISGGSGVITGQFDYESANNLAVQLRYGSLPVPLKIVESRIIGPTLGEDSLQRSLQAGLIGIIIVVLFMGIYYRLPGITADISIIFYAIIAFALFKWIGVTLTLPGIAGFMLSTGSALDANILVFERLKEELRRGRSLKQAFDMAWSRAWPSIRDSNAAVLITSLILFWFGNAFGASIVKGFAITLALGVLISLFSALYITKTLLAVVLDKIKINNFQRWFGI</sequence>
<dbReference type="GO" id="GO:0065002">
    <property type="term" value="P:intracellular protein transmembrane transport"/>
    <property type="evidence" value="ECO:0007669"/>
    <property type="project" value="UniProtKB-UniRule"/>
</dbReference>
<dbReference type="HAMAP" id="MF_01463_B">
    <property type="entry name" value="SecD_B"/>
    <property type="match status" value="1"/>
</dbReference>
<evidence type="ECO:0000256" key="8">
    <source>
        <dbReference type="ARBA" id="ARBA00023136"/>
    </source>
</evidence>
<dbReference type="InterPro" id="IPR055344">
    <property type="entry name" value="SecD_SecF_C_bact"/>
</dbReference>
<dbReference type="PANTHER" id="PTHR30081:SF1">
    <property type="entry name" value="PROTEIN TRANSLOCASE SUBUNIT SECD"/>
    <property type="match status" value="1"/>
</dbReference>
<dbReference type="AlphaFoldDB" id="A0A8J6TJQ5"/>
<feature type="transmembrane region" description="Helical" evidence="9">
    <location>
        <begin position="315"/>
        <end position="333"/>
    </location>
</feature>
<organism evidence="13 14">
    <name type="scientific">Candidatus Desulfolinea nitratireducens</name>
    <dbReference type="NCBI Taxonomy" id="2841698"/>
    <lineage>
        <taxon>Bacteria</taxon>
        <taxon>Bacillati</taxon>
        <taxon>Chloroflexota</taxon>
        <taxon>Anaerolineae</taxon>
        <taxon>Anaerolineales</taxon>
        <taxon>Anaerolineales incertae sedis</taxon>
        <taxon>Candidatus Desulfolinea</taxon>
    </lineage>
</organism>
<keyword evidence="2 9" id="KW-0813">Transport</keyword>
<dbReference type="InterPro" id="IPR054384">
    <property type="entry name" value="SecDF_P1_head"/>
</dbReference>
<dbReference type="NCBIfam" id="TIGR00916">
    <property type="entry name" value="2A0604s01"/>
    <property type="match status" value="1"/>
</dbReference>
<dbReference type="InterPro" id="IPR005791">
    <property type="entry name" value="SecD"/>
</dbReference>
<dbReference type="GO" id="GO:0006605">
    <property type="term" value="P:protein targeting"/>
    <property type="evidence" value="ECO:0007669"/>
    <property type="project" value="UniProtKB-UniRule"/>
</dbReference>
<evidence type="ECO:0000256" key="7">
    <source>
        <dbReference type="ARBA" id="ARBA00023010"/>
    </source>
</evidence>
<keyword evidence="8 9" id="KW-0472">Membrane</keyword>
<evidence type="ECO:0000256" key="6">
    <source>
        <dbReference type="ARBA" id="ARBA00022989"/>
    </source>
</evidence>
<dbReference type="GO" id="GO:0043952">
    <property type="term" value="P:protein transport by the Sec complex"/>
    <property type="evidence" value="ECO:0007669"/>
    <property type="project" value="UniProtKB-UniRule"/>
</dbReference>
<feature type="domain" description="SecDF P1 head subdomain" evidence="12">
    <location>
        <begin position="170"/>
        <end position="265"/>
    </location>
</feature>
<dbReference type="Gene3D" id="1.20.1640.10">
    <property type="entry name" value="Multidrug efflux transporter AcrB transmembrane domain"/>
    <property type="match status" value="1"/>
</dbReference>
<keyword evidence="7 9" id="KW-0811">Translocation</keyword>
<keyword evidence="6 9" id="KW-1133">Transmembrane helix</keyword>
<comment type="function">
    <text evidence="9">Part of the Sec protein translocase complex. Interacts with the SecYEG preprotein conducting channel. SecDF uses the proton motive force (PMF) to complete protein translocation after the ATP-dependent function of SecA.</text>
</comment>
<dbReference type="PANTHER" id="PTHR30081">
    <property type="entry name" value="PROTEIN-EXPORT MEMBRANE PROTEIN SEC"/>
    <property type="match status" value="1"/>
</dbReference>
<dbReference type="InterPro" id="IPR048634">
    <property type="entry name" value="SecD_SecF_C"/>
</dbReference>
<name>A0A8J6TJQ5_9CHLR</name>
<comment type="subcellular location">
    <subcellularLocation>
        <location evidence="1 9">Cell membrane</location>
        <topology evidence="1 9">Multi-pass membrane protein</topology>
    </subcellularLocation>
</comment>
<dbReference type="InterPro" id="IPR048631">
    <property type="entry name" value="SecD_1st"/>
</dbReference>
<comment type="similarity">
    <text evidence="9">Belongs to the SecD/SecF family. SecD subfamily.</text>
</comment>
<feature type="transmembrane region" description="Helical" evidence="9">
    <location>
        <begin position="288"/>
        <end position="308"/>
    </location>
</feature>
<dbReference type="GO" id="GO:0015450">
    <property type="term" value="F:protein-transporting ATPase activity"/>
    <property type="evidence" value="ECO:0007669"/>
    <property type="project" value="InterPro"/>
</dbReference>
<keyword evidence="3 9" id="KW-1003">Cell membrane</keyword>
<comment type="caution">
    <text evidence="9">Lacks conserved residue(s) required for the propagation of feature annotation.</text>
</comment>
<dbReference type="SUPFAM" id="SSF82866">
    <property type="entry name" value="Multidrug efflux transporter AcrB transmembrane domain"/>
    <property type="match status" value="1"/>
</dbReference>
<dbReference type="NCBIfam" id="TIGR01129">
    <property type="entry name" value="secD"/>
    <property type="match status" value="1"/>
</dbReference>